<evidence type="ECO:0000313" key="3">
    <source>
        <dbReference type="Proteomes" id="UP000046122"/>
    </source>
</evidence>
<protein>
    <submittedName>
        <fullName evidence="2">Uncharacterized protein</fullName>
    </submittedName>
</protein>
<dbReference type="AlphaFoldDB" id="A0A090G3G2"/>
<accession>A0A090G3G2</accession>
<feature type="compositionally biased region" description="Basic and acidic residues" evidence="1">
    <location>
        <begin position="85"/>
        <end position="94"/>
    </location>
</feature>
<evidence type="ECO:0000313" key="2">
    <source>
        <dbReference type="EMBL" id="CDX51315.1"/>
    </source>
</evidence>
<evidence type="ECO:0000256" key="1">
    <source>
        <dbReference type="SAM" id="MobiDB-lite"/>
    </source>
</evidence>
<gene>
    <name evidence="2" type="ORF">MPL3365_130396</name>
</gene>
<dbReference type="EMBL" id="CCNE01000005">
    <property type="protein sequence ID" value="CDX51315.1"/>
    <property type="molecule type" value="Genomic_DNA"/>
</dbReference>
<reference evidence="2 3" key="1">
    <citation type="submission" date="2014-08" db="EMBL/GenBank/DDBJ databases">
        <authorList>
            <person name="Moulin Lionel"/>
        </authorList>
    </citation>
    <scope>NUCLEOTIDE SEQUENCE [LARGE SCALE GENOMIC DNA]</scope>
</reference>
<proteinExistence type="predicted"/>
<feature type="region of interest" description="Disordered" evidence="1">
    <location>
        <begin position="71"/>
        <end position="100"/>
    </location>
</feature>
<sequence length="100" mass="10693">MLVFGATPGGNRYALSRNCLGILAACTLSGRGAFHTGARARFSHCCYLASSKHVLGWRRYGAVNSNAPERDAVNRAGASNHHTGGRVEEGHDPCRTNVPR</sequence>
<organism evidence="2 3">
    <name type="scientific">Mesorhizobium plurifarium</name>
    <dbReference type="NCBI Taxonomy" id="69974"/>
    <lineage>
        <taxon>Bacteria</taxon>
        <taxon>Pseudomonadati</taxon>
        <taxon>Pseudomonadota</taxon>
        <taxon>Alphaproteobacteria</taxon>
        <taxon>Hyphomicrobiales</taxon>
        <taxon>Phyllobacteriaceae</taxon>
        <taxon>Mesorhizobium</taxon>
    </lineage>
</organism>
<dbReference type="Proteomes" id="UP000046122">
    <property type="component" value="Unassembled WGS sequence"/>
</dbReference>
<name>A0A090G3G2_MESPL</name>